<evidence type="ECO:0000313" key="3">
    <source>
        <dbReference type="Proteomes" id="UP000505306"/>
    </source>
</evidence>
<dbReference type="RefSeq" id="WP_164678835.1">
    <property type="nucleotide sequence ID" value="NZ_CP049057.1"/>
</dbReference>
<accession>A0A6G6GJV7</accession>
<evidence type="ECO:0000313" key="2">
    <source>
        <dbReference type="EMBL" id="QIE58807.1"/>
    </source>
</evidence>
<feature type="region of interest" description="Disordered" evidence="1">
    <location>
        <begin position="1"/>
        <end position="50"/>
    </location>
</feature>
<reference evidence="2 3" key="1">
    <citation type="submission" date="2020-02" db="EMBL/GenBank/DDBJ databases">
        <title>Complete genome sequence of Flavobacteriaceae bacterium.</title>
        <authorList>
            <person name="Kim S.-J."/>
            <person name="Kim Y.-S."/>
            <person name="Kim K.-H."/>
        </authorList>
    </citation>
    <scope>NUCLEOTIDE SEQUENCE [LARGE SCALE GENOMIC DNA]</scope>
    <source>
        <strain evidence="2 3">RR4-40</strain>
    </source>
</reference>
<name>A0A6G6GJV7_9FLAO</name>
<dbReference type="Proteomes" id="UP000505306">
    <property type="component" value="Chromosome"/>
</dbReference>
<proteinExistence type="predicted"/>
<dbReference type="KEGG" id="mgel:G5B37_04290"/>
<dbReference type="AlphaFoldDB" id="A0A6G6GJV7"/>
<gene>
    <name evidence="2" type="ORF">G5B37_04290</name>
</gene>
<evidence type="ECO:0000256" key="1">
    <source>
        <dbReference type="SAM" id="MobiDB-lite"/>
    </source>
</evidence>
<sequence length="50" mass="5878">MSTDKEKTDKKKKEREEVAESLHPETHKGPQKPEHTNQYGNKDKTTRTQK</sequence>
<keyword evidence="3" id="KW-1185">Reference proteome</keyword>
<dbReference type="EMBL" id="CP049057">
    <property type="protein sequence ID" value="QIE58807.1"/>
    <property type="molecule type" value="Genomic_DNA"/>
</dbReference>
<organism evidence="2 3">
    <name type="scientific">Rasiella rasia</name>
    <dbReference type="NCBI Taxonomy" id="2744027"/>
    <lineage>
        <taxon>Bacteria</taxon>
        <taxon>Pseudomonadati</taxon>
        <taxon>Bacteroidota</taxon>
        <taxon>Flavobacteriia</taxon>
        <taxon>Flavobacteriales</taxon>
        <taxon>Flavobacteriaceae</taxon>
        <taxon>Rasiella</taxon>
    </lineage>
</organism>
<protein>
    <submittedName>
        <fullName evidence="2">Uncharacterized protein</fullName>
    </submittedName>
</protein>